<dbReference type="Pfam" id="PF00400">
    <property type="entry name" value="WD40"/>
    <property type="match status" value="4"/>
</dbReference>
<dbReference type="InterPro" id="IPR036322">
    <property type="entry name" value="WD40_repeat_dom_sf"/>
</dbReference>
<dbReference type="PROSITE" id="PS50294">
    <property type="entry name" value="WD_REPEATS_REGION"/>
    <property type="match status" value="2"/>
</dbReference>
<dbReference type="InterPro" id="IPR015943">
    <property type="entry name" value="WD40/YVTN_repeat-like_dom_sf"/>
</dbReference>
<feature type="region of interest" description="Disordered" evidence="5">
    <location>
        <begin position="474"/>
        <end position="500"/>
    </location>
</feature>
<feature type="repeat" description="WD" evidence="4">
    <location>
        <begin position="228"/>
        <end position="259"/>
    </location>
</feature>
<sequence length="589" mass="65243">MAPPAQRRNVPKNDFPKYFATLKTQTFVDPQPRNAPSVTHRTIAWNNVGALIATGATDRIIRIWNPERPGGRAQIELKGHTNEVTKVVFNPMREFELASCSKDGTVRFWDTRSKTCTTKLEPGGDLFSLTWSVDGTAMVSGSKVPDTLTPGYQPREATVLIPSQQEVLTTISTHPSSTPTILEKHRQKLETNQTAFSMAYPPQDLLVTHGDGSVKILDYPSFDTLHTLSSHTSSCSSIAFSPLGNYVAIGGSDAMIALWGTYDWVCKRTFSNANSGKVSGLSWSWDGRYITSSCEDVGSGGGEGKSEGFEIYHAESGDVVYTVPTKTSSVPAVAWHPKSYALAYTVIEGGKSSLRIGACNVPSQRLGWADYWNYRDNQSGFSDEDDDIGMTPSEPSRSLSPVQLFAEAARDIAELRPKLECSSIYVQHVEEPMRMEEVSLKCSHIYNQQIEEPMTTNEPPSSLSTAYTIFEEQDFPGIKPKPKPEGMDTPARKSKSSHARDTRLYLDLTKEFSPWVRVNGTPKPEVEESICIINNTPGRIKYCLRCGRNDHELKNCTWFPSATLPRVKHIGSFQCGDEKSENGIVRCRT</sequence>
<evidence type="ECO:0000256" key="4">
    <source>
        <dbReference type="PROSITE-ProRule" id="PRU00221"/>
    </source>
</evidence>
<keyword evidence="1 4" id="KW-0853">WD repeat</keyword>
<dbReference type="Gene3D" id="2.130.10.10">
    <property type="entry name" value="YVTN repeat-like/Quinoprotein amine dehydrogenase"/>
    <property type="match status" value="2"/>
</dbReference>
<dbReference type="PROSITE" id="PS50082">
    <property type="entry name" value="WD_REPEATS_2"/>
    <property type="match status" value="3"/>
</dbReference>
<comment type="caution">
    <text evidence="6">The sequence shown here is derived from an EMBL/GenBank/DDBJ whole genome shotgun (WGS) entry which is preliminary data.</text>
</comment>
<name>A0AAN8IB03_9EURO</name>
<keyword evidence="7" id="KW-1185">Reference proteome</keyword>
<gene>
    <name evidence="6" type="ORF">OHC33_002831</name>
</gene>
<dbReference type="AlphaFoldDB" id="A0AAN8IB03"/>
<reference evidence="6 7" key="1">
    <citation type="submission" date="2022-12" db="EMBL/GenBank/DDBJ databases">
        <title>Genomic features and morphological characterization of a novel Knufia sp. strain isolated from spacecraft assembly facility.</title>
        <authorList>
            <person name="Teixeira M."/>
            <person name="Chander A.M."/>
            <person name="Stajich J.E."/>
            <person name="Venkateswaran K."/>
        </authorList>
    </citation>
    <scope>NUCLEOTIDE SEQUENCE [LARGE SCALE GENOMIC DNA]</scope>
    <source>
        <strain evidence="6 7">FJI-L2-BK-P2</strain>
    </source>
</reference>
<dbReference type="SMART" id="SM00320">
    <property type="entry name" value="WD40"/>
    <property type="match status" value="5"/>
</dbReference>
<dbReference type="InterPro" id="IPR040132">
    <property type="entry name" value="Tex1/THOC3"/>
</dbReference>
<keyword evidence="2" id="KW-0677">Repeat</keyword>
<evidence type="ECO:0000256" key="1">
    <source>
        <dbReference type="ARBA" id="ARBA00022574"/>
    </source>
</evidence>
<dbReference type="Proteomes" id="UP001316803">
    <property type="component" value="Unassembled WGS sequence"/>
</dbReference>
<evidence type="ECO:0000256" key="3">
    <source>
        <dbReference type="ARBA" id="ARBA00046343"/>
    </source>
</evidence>
<evidence type="ECO:0000256" key="2">
    <source>
        <dbReference type="ARBA" id="ARBA00022737"/>
    </source>
</evidence>
<dbReference type="SUPFAM" id="SSF50978">
    <property type="entry name" value="WD40 repeat-like"/>
    <property type="match status" value="1"/>
</dbReference>
<dbReference type="PROSITE" id="PS00678">
    <property type="entry name" value="WD_REPEATS_1"/>
    <property type="match status" value="1"/>
</dbReference>
<proteinExistence type="inferred from homology"/>
<dbReference type="InterPro" id="IPR019775">
    <property type="entry name" value="WD40_repeat_CS"/>
</dbReference>
<dbReference type="PANTHER" id="PTHR22839:SF0">
    <property type="entry name" value="THO COMPLEX SUBUNIT 3"/>
    <property type="match status" value="1"/>
</dbReference>
<dbReference type="PANTHER" id="PTHR22839">
    <property type="entry name" value="THO COMPLEX SUBUNIT 3 THO3"/>
    <property type="match status" value="1"/>
</dbReference>
<dbReference type="EMBL" id="JAKLMC020000005">
    <property type="protein sequence ID" value="KAK5956255.1"/>
    <property type="molecule type" value="Genomic_DNA"/>
</dbReference>
<evidence type="ECO:0000256" key="5">
    <source>
        <dbReference type="SAM" id="MobiDB-lite"/>
    </source>
</evidence>
<feature type="repeat" description="WD" evidence="4">
    <location>
        <begin position="77"/>
        <end position="119"/>
    </location>
</feature>
<dbReference type="GO" id="GO:0006406">
    <property type="term" value="P:mRNA export from nucleus"/>
    <property type="evidence" value="ECO:0007669"/>
    <property type="project" value="InterPro"/>
</dbReference>
<evidence type="ECO:0000313" key="6">
    <source>
        <dbReference type="EMBL" id="KAK5956255.1"/>
    </source>
</evidence>
<protein>
    <submittedName>
        <fullName evidence="6">Uncharacterized protein</fullName>
    </submittedName>
</protein>
<dbReference type="InterPro" id="IPR001680">
    <property type="entry name" value="WD40_rpt"/>
</dbReference>
<accession>A0AAN8IB03</accession>
<comment type="similarity">
    <text evidence="3">Belongs to the THOC3 family.</text>
</comment>
<dbReference type="GO" id="GO:0000445">
    <property type="term" value="C:THO complex part of transcription export complex"/>
    <property type="evidence" value="ECO:0007669"/>
    <property type="project" value="TreeGrafter"/>
</dbReference>
<feature type="repeat" description="WD" evidence="4">
    <location>
        <begin position="42"/>
        <end position="65"/>
    </location>
</feature>
<evidence type="ECO:0000313" key="7">
    <source>
        <dbReference type="Proteomes" id="UP001316803"/>
    </source>
</evidence>
<organism evidence="6 7">
    <name type="scientific">Knufia fluminis</name>
    <dbReference type="NCBI Taxonomy" id="191047"/>
    <lineage>
        <taxon>Eukaryota</taxon>
        <taxon>Fungi</taxon>
        <taxon>Dikarya</taxon>
        <taxon>Ascomycota</taxon>
        <taxon>Pezizomycotina</taxon>
        <taxon>Eurotiomycetes</taxon>
        <taxon>Chaetothyriomycetidae</taxon>
        <taxon>Chaetothyriales</taxon>
        <taxon>Trichomeriaceae</taxon>
        <taxon>Knufia</taxon>
    </lineage>
</organism>